<feature type="domain" description="Tubulin/FtsZ 2-layer sandwich" evidence="8">
    <location>
        <begin position="281"/>
        <end position="424"/>
    </location>
</feature>
<gene>
    <name evidence="9" type="ORF">BLNAU_1199</name>
</gene>
<evidence type="ECO:0000256" key="3">
    <source>
        <dbReference type="ARBA" id="ARBA00022741"/>
    </source>
</evidence>
<evidence type="ECO:0000313" key="10">
    <source>
        <dbReference type="Proteomes" id="UP001281761"/>
    </source>
</evidence>
<dbReference type="SMART" id="SM00864">
    <property type="entry name" value="Tubulin"/>
    <property type="match status" value="1"/>
</dbReference>
<dbReference type="SUPFAM" id="SSF55307">
    <property type="entry name" value="Tubulin C-terminal domain-like"/>
    <property type="match status" value="1"/>
</dbReference>
<dbReference type="PANTHER" id="PTHR11588">
    <property type="entry name" value="TUBULIN"/>
    <property type="match status" value="1"/>
</dbReference>
<evidence type="ECO:0000256" key="5">
    <source>
        <dbReference type="ARBA" id="ARBA00023134"/>
    </source>
</evidence>
<comment type="caution">
    <text evidence="9">The sequence shown here is derived from an EMBL/GenBank/DDBJ whole genome shotgun (WGS) entry which is preliminary data.</text>
</comment>
<comment type="similarity">
    <text evidence="1">Belongs to the tubulin family.</text>
</comment>
<dbReference type="Gene3D" id="3.30.1330.20">
    <property type="entry name" value="Tubulin/FtsZ, C-terminal domain"/>
    <property type="match status" value="1"/>
</dbReference>
<reference evidence="9 10" key="1">
    <citation type="journal article" date="2022" name="bioRxiv">
        <title>Genomics of Preaxostyla Flagellates Illuminates Evolutionary Transitions and the Path Towards Mitochondrial Loss.</title>
        <authorList>
            <person name="Novak L.V.F."/>
            <person name="Treitli S.C."/>
            <person name="Pyrih J."/>
            <person name="Halakuc P."/>
            <person name="Pipaliya S.V."/>
            <person name="Vacek V."/>
            <person name="Brzon O."/>
            <person name="Soukal P."/>
            <person name="Eme L."/>
            <person name="Dacks J.B."/>
            <person name="Karnkowska A."/>
            <person name="Elias M."/>
            <person name="Hampl V."/>
        </authorList>
    </citation>
    <scope>NUCLEOTIDE SEQUENCE [LARGE SCALE GENOMIC DNA]</scope>
    <source>
        <strain evidence="9">NAU3</strain>
        <tissue evidence="9">Gut</tissue>
    </source>
</reference>
<sequence length="1705" mass="193188">MGEEDTWGGNCFRDDGEECDKDQTIVRNITPQMSECISLHVGQGGIRVADPMWRLFCREHEMTLNGSHTPHQTIPTLESEAMQKVFEETNLGKYRPRAVLVDVEPTATDAIRSGQCRDLFVSDQIVSGTGSTNNTFFGSFGGVNHSVLEESLDVIRQMAERCSNLEGFMLFHAIGGGTGSGLGTRLLEELLDRFEKSQNLTFCVLPSPQPQSPSFEAYNTLLALNSLLNVSHVTTIYENAAMFDIFEKDSSFYTSTMDDVNHLLAQSISAITTQIRFDGNLHPKLVDFQTNLVPFPLIPFVSTSFAPITSFDRTCQQYSTADIILSLPNPTNQLSTINHKTSKIFGATIMVRGDVVPREIGQSVVMGLRKLLTFVDWNPTGSKYGLSYRPPTRMPDSPLYAGQRCACMLTNTTGLRPIIAGIVEKFDEKFGRKEDLGRFLDDGAEDTDFVEAREFLSRLVADYCEADCFSLTGAMFDSNDGFRRLIRIYVQYNLGHTKAHKLFPKAAGWEDVLELPRERDPFGERKRRIGGIVRGVIRPLPVLFHMPPQKSQQNPEEVIIIDSDNDVEDILLDVDPVDALQTLFRDIFSNSQNLSNKALKQLRQLLSENENLFDILVTYEDIKNLSTLLTESQPQPSITNLFWILSTIACSSYNNCNSLIKSGLCLAILEKATPSTVTKQSAFLYIHIWQFLDMISEFTTLSLDSTINLLLPSIVSNTLSALQTTPQSKNKSKGATPIPKPQRSDLYRSFINFTMRETISCMVYGIETDLFEVIESKQADLFALNRAVSPSKMPKLEELVESILECITLPSISKRGVKFLEMVVDCHRHAVIVLTLFFRILSTNEGEISSFISDNGISILISLNQHSHLKTWEPALTIQTDIFHLLVKRHPLMCSDFLEHIVSSLSKLDSGYAYNINSQGQLNRRLNSFWRIVDCYPGMTKENQNVIDWWMGPTLVHLLARVSLAGDDADKAIQALTLFTNLDEIEVRTLLQHTKIKVTPPPNFPFENSPDIPESFTNLQEILTADQGQYKFFSNFQKLLPFGLYNRLSTLLEDEEGNRATIQNYHDFIVKAYRNTDTYRPYSPHTSPYATFGILLLYSLIRSERVRNLLVGSIGIKLNLAALQPIEPLYPLNALLDLLLADAPDIPSSTIILIDHMFAKPDQSGAPIKGLPAFWNEPRSGEVQFLHGKAMNNLVSKKEGRWRALTELAVTHSWNSYLQPEHCEAIMALLEEAGTDHSLFIALRVLSKHTLSEDFLLLNPTVVDRLKDVLRSHARRTDNVELVLAVFSELIRLQRRERSLEGDLVECVRGLRSTLADKRSVLFRQRGHVLWSSGEALTTTIDMVGECTQLVAHKRLSDPLQLAPILTTFLSSESTDLVSAVLDFFSTLDAVTQGSPTPFHALSQPITLLDETHNPTLHLSLADFLFKHWIISLEMQTRQSAHSKLYSSFYPTFVQVFTRAETPTQSLLLQAVLEKLDKHLKELADEVCGTQMVTQTRFFGSDGEQTEWERSVIDSAIDREELDDAITAIIPNEDSNTQRQGFDLLRFLPLFFSFYKTVHRLTVFYPDDTSTQNHYRWTHRFRSPLTSIRSAVLCEMSFARMTTDNVRIFSRFFSFICMLTEPECFPRYDPSERKLVRLLQSTHPSRKILEEELREEGFDDRREAFLHLDQPRIYSHEQDEMNIGLDISQQFPFYGVPYIAQFFPQ</sequence>
<evidence type="ECO:0000256" key="1">
    <source>
        <dbReference type="ARBA" id="ARBA00009636"/>
    </source>
</evidence>
<dbReference type="InterPro" id="IPR003008">
    <property type="entry name" value="Tubulin_FtsZ_GTPase"/>
</dbReference>
<evidence type="ECO:0000259" key="8">
    <source>
        <dbReference type="SMART" id="SM00865"/>
    </source>
</evidence>
<dbReference type="InterPro" id="IPR002452">
    <property type="entry name" value="Alpha_tubulin"/>
</dbReference>
<keyword evidence="3" id="KW-0547">Nucleotide-binding</keyword>
<name>A0ABQ9YJ57_9EUKA</name>
<dbReference type="InterPro" id="IPR037103">
    <property type="entry name" value="Tubulin/FtsZ-like_C"/>
</dbReference>
<feature type="domain" description="Tubulin/FtsZ GTPase" evidence="7">
    <location>
        <begin position="82"/>
        <end position="279"/>
    </location>
</feature>
<dbReference type="Pfam" id="PF03953">
    <property type="entry name" value="Tubulin_C"/>
    <property type="match status" value="1"/>
</dbReference>
<dbReference type="Proteomes" id="UP001281761">
    <property type="component" value="Unassembled WGS sequence"/>
</dbReference>
<evidence type="ECO:0000256" key="4">
    <source>
        <dbReference type="ARBA" id="ARBA00022801"/>
    </source>
</evidence>
<dbReference type="Pfam" id="PF00091">
    <property type="entry name" value="Tubulin"/>
    <property type="match status" value="1"/>
</dbReference>
<evidence type="ECO:0000313" key="9">
    <source>
        <dbReference type="EMBL" id="KAK2963634.1"/>
    </source>
</evidence>
<keyword evidence="5" id="KW-0342">GTP-binding</keyword>
<dbReference type="InterPro" id="IPR018316">
    <property type="entry name" value="Tubulin/FtsZ_2-layer-sand-dom"/>
</dbReference>
<dbReference type="EMBL" id="JARBJD010000005">
    <property type="protein sequence ID" value="KAK2963634.1"/>
    <property type="molecule type" value="Genomic_DNA"/>
</dbReference>
<accession>A0ABQ9YJ57</accession>
<evidence type="ECO:0000256" key="6">
    <source>
        <dbReference type="ARBA" id="ARBA00049117"/>
    </source>
</evidence>
<dbReference type="PROSITE" id="PS00227">
    <property type="entry name" value="TUBULIN"/>
    <property type="match status" value="1"/>
</dbReference>
<evidence type="ECO:0000259" key="7">
    <source>
        <dbReference type="SMART" id="SM00864"/>
    </source>
</evidence>
<protein>
    <submittedName>
        <fullName evidence="9">Tubulin alpha chain</fullName>
    </submittedName>
</protein>
<dbReference type="Gene3D" id="3.40.50.1440">
    <property type="entry name" value="Tubulin/FtsZ, GTPase domain"/>
    <property type="match status" value="1"/>
</dbReference>
<dbReference type="PRINTS" id="PR01162">
    <property type="entry name" value="ALPHATUBULIN"/>
</dbReference>
<comment type="catalytic activity">
    <reaction evidence="6">
        <text>GTP + H2O = GDP + phosphate + H(+)</text>
        <dbReference type="Rhea" id="RHEA:19669"/>
        <dbReference type="ChEBI" id="CHEBI:15377"/>
        <dbReference type="ChEBI" id="CHEBI:15378"/>
        <dbReference type="ChEBI" id="CHEBI:37565"/>
        <dbReference type="ChEBI" id="CHEBI:43474"/>
        <dbReference type="ChEBI" id="CHEBI:58189"/>
    </reaction>
    <physiologicalReaction direction="left-to-right" evidence="6">
        <dbReference type="Rhea" id="RHEA:19670"/>
    </physiologicalReaction>
</comment>
<organism evidence="9 10">
    <name type="scientific">Blattamonas nauphoetae</name>
    <dbReference type="NCBI Taxonomy" id="2049346"/>
    <lineage>
        <taxon>Eukaryota</taxon>
        <taxon>Metamonada</taxon>
        <taxon>Preaxostyla</taxon>
        <taxon>Oxymonadida</taxon>
        <taxon>Blattamonas</taxon>
    </lineage>
</organism>
<dbReference type="InterPro" id="IPR017975">
    <property type="entry name" value="Tubulin_CS"/>
</dbReference>
<proteinExistence type="inferred from homology"/>
<dbReference type="SUPFAM" id="SSF52490">
    <property type="entry name" value="Tubulin nucleotide-binding domain-like"/>
    <property type="match status" value="1"/>
</dbReference>
<dbReference type="PRINTS" id="PR01161">
    <property type="entry name" value="TUBULIN"/>
</dbReference>
<dbReference type="InterPro" id="IPR008280">
    <property type="entry name" value="Tub_FtsZ_C"/>
</dbReference>
<dbReference type="SMART" id="SM00865">
    <property type="entry name" value="Tubulin_C"/>
    <property type="match status" value="1"/>
</dbReference>
<dbReference type="InterPro" id="IPR036525">
    <property type="entry name" value="Tubulin/FtsZ_GTPase_sf"/>
</dbReference>
<dbReference type="InterPro" id="IPR000217">
    <property type="entry name" value="Tubulin"/>
</dbReference>
<keyword evidence="2" id="KW-0493">Microtubule</keyword>
<evidence type="ECO:0000256" key="2">
    <source>
        <dbReference type="ARBA" id="ARBA00022701"/>
    </source>
</evidence>
<keyword evidence="10" id="KW-1185">Reference proteome</keyword>
<keyword evidence="4" id="KW-0378">Hydrolase</keyword>